<geneLocation type="plasmid" evidence="2 3">
    <name>pSVL1</name>
</geneLocation>
<gene>
    <name evidence="2" type="ORF">SVTN_39655</name>
</gene>
<sequence length="287" mass="31792">MPNQRARPTLRRRRLGEQLAARRDEAGLSLEDAAALMGWDKPTMSKIENARRHISTKEVEDLLGHYGVTDHAFIGAMSALARDAGKKGWWAGFGTLGDSYQDLLSVDTDAEAVRFFSPNLIPGLLQRGAYARQVINASAITRTDEDKDALSRLRLARQSVLERSPNPLRLWAVIGEAALHQRFPDHTAMRDQLAYLLEVSTRKGITVQVMPLDCGGHPGLAGMFSIVSFPSPWPTVVNLENLRGGTFVEGTNDVTIFEEAFEQIVATAQSPDESRETIKKIMEEKHS</sequence>
<dbReference type="Gene3D" id="1.10.260.40">
    <property type="entry name" value="lambda repressor-like DNA-binding domains"/>
    <property type="match status" value="1"/>
</dbReference>
<dbReference type="GO" id="GO:0003677">
    <property type="term" value="F:DNA binding"/>
    <property type="evidence" value="ECO:0007669"/>
    <property type="project" value="InterPro"/>
</dbReference>
<dbReference type="RefSeq" id="WP_041134808.1">
    <property type="nucleotide sequence ID" value="NZ_CP010408.1"/>
</dbReference>
<keyword evidence="2" id="KW-0614">Plasmid</keyword>
<reference evidence="2 3" key="1">
    <citation type="submission" date="2014-12" db="EMBL/GenBank/DDBJ databases">
        <title>Complete genome sequence of Streptomyces vietnamensis strain GIMV4.0001, a genetic manipulable producer of the benzoisochromanequinone antibiotic granaticin.</title>
        <authorList>
            <person name="Deng M.R."/>
            <person name="Guo J."/>
            <person name="Ma L.Y."/>
            <person name="Feng G.D."/>
            <person name="Mo C.Y."/>
            <person name="Zhu H.H."/>
        </authorList>
    </citation>
    <scope>NUCLEOTIDE SEQUENCE [LARGE SCALE GENOMIC DNA]</scope>
    <source>
        <strain evidence="3">GIMV4.0001</strain>
        <plasmid evidence="2 3">pSVL1</plasmid>
    </source>
</reference>
<dbReference type="InterPro" id="IPR010982">
    <property type="entry name" value="Lambda_DNA-bd_dom_sf"/>
</dbReference>
<dbReference type="Proteomes" id="UP000031774">
    <property type="component" value="Plasmid pSVL1"/>
</dbReference>
<feature type="domain" description="HTH cro/C1-type" evidence="1">
    <location>
        <begin position="19"/>
        <end position="73"/>
    </location>
</feature>
<dbReference type="SUPFAM" id="SSF47413">
    <property type="entry name" value="lambda repressor-like DNA-binding domains"/>
    <property type="match status" value="1"/>
</dbReference>
<evidence type="ECO:0000313" key="2">
    <source>
        <dbReference type="EMBL" id="AJF70337.1"/>
    </source>
</evidence>
<proteinExistence type="predicted"/>
<evidence type="ECO:0000313" key="3">
    <source>
        <dbReference type="Proteomes" id="UP000031774"/>
    </source>
</evidence>
<protein>
    <recommendedName>
        <fullName evidence="1">HTH cro/C1-type domain-containing protein</fullName>
    </recommendedName>
</protein>
<dbReference type="EMBL" id="CP010408">
    <property type="protein sequence ID" value="AJF70337.1"/>
    <property type="molecule type" value="Genomic_DNA"/>
</dbReference>
<dbReference type="KEGG" id="svt:SVTN_39655"/>
<keyword evidence="3" id="KW-1185">Reference proteome</keyword>
<dbReference type="Pfam" id="PF13560">
    <property type="entry name" value="HTH_31"/>
    <property type="match status" value="1"/>
</dbReference>
<dbReference type="AlphaFoldDB" id="A0A0B5IIM4"/>
<dbReference type="SMART" id="SM00530">
    <property type="entry name" value="HTH_XRE"/>
    <property type="match status" value="1"/>
</dbReference>
<dbReference type="PROSITE" id="PS50943">
    <property type="entry name" value="HTH_CROC1"/>
    <property type="match status" value="1"/>
</dbReference>
<dbReference type="InterPro" id="IPR001387">
    <property type="entry name" value="Cro/C1-type_HTH"/>
</dbReference>
<accession>A0A0B5IIM4</accession>
<name>A0A0B5IIM4_9ACTN</name>
<evidence type="ECO:0000259" key="1">
    <source>
        <dbReference type="PROSITE" id="PS50943"/>
    </source>
</evidence>
<dbReference type="Pfam" id="PF19054">
    <property type="entry name" value="DUF5753"/>
    <property type="match status" value="1"/>
</dbReference>
<dbReference type="InterPro" id="IPR043917">
    <property type="entry name" value="DUF5753"/>
</dbReference>
<organism evidence="2 3">
    <name type="scientific">Streptomyces vietnamensis</name>
    <dbReference type="NCBI Taxonomy" id="362257"/>
    <lineage>
        <taxon>Bacteria</taxon>
        <taxon>Bacillati</taxon>
        <taxon>Actinomycetota</taxon>
        <taxon>Actinomycetes</taxon>
        <taxon>Kitasatosporales</taxon>
        <taxon>Streptomycetaceae</taxon>
        <taxon>Streptomyces</taxon>
    </lineage>
</organism>
<dbReference type="HOGENOM" id="CLU_055817_1_0_11"/>
<dbReference type="CDD" id="cd00093">
    <property type="entry name" value="HTH_XRE"/>
    <property type="match status" value="1"/>
</dbReference>